<keyword evidence="2" id="KW-1185">Reference proteome</keyword>
<sequence length="56" mass="6293">MSLSRFKVLTVINSNLNDETEVVFLESQISIGPISQLVKILSKTKGVLHKCEIYKT</sequence>
<name>A0ABQ0XCC8_9LACO</name>
<reference evidence="1 2" key="1">
    <citation type="submission" date="2019-07" db="EMBL/GenBank/DDBJ databases">
        <title>Whole genome shotgun sequence of Lactobacillus diolivorans NBRC 107869.</title>
        <authorList>
            <person name="Hosoyama A."/>
            <person name="Uohara A."/>
            <person name="Ohji S."/>
            <person name="Ichikawa N."/>
        </authorList>
    </citation>
    <scope>NUCLEOTIDE SEQUENCE [LARGE SCALE GENOMIC DNA]</scope>
    <source>
        <strain evidence="1 2">NBRC 107869</strain>
    </source>
</reference>
<dbReference type="Proteomes" id="UP000321409">
    <property type="component" value="Unassembled WGS sequence"/>
</dbReference>
<accession>A0ABQ0XCC8</accession>
<protein>
    <submittedName>
        <fullName evidence="1">Uncharacterized protein</fullName>
    </submittedName>
</protein>
<evidence type="ECO:0000313" key="1">
    <source>
        <dbReference type="EMBL" id="GEP23728.1"/>
    </source>
</evidence>
<gene>
    <name evidence="1" type="ORF">LDI01_13210</name>
</gene>
<dbReference type="EMBL" id="BKAB01000017">
    <property type="protein sequence ID" value="GEP23728.1"/>
    <property type="molecule type" value="Genomic_DNA"/>
</dbReference>
<organism evidence="1 2">
    <name type="scientific">Lentilactobacillus diolivorans</name>
    <dbReference type="NCBI Taxonomy" id="179838"/>
    <lineage>
        <taxon>Bacteria</taxon>
        <taxon>Bacillati</taxon>
        <taxon>Bacillota</taxon>
        <taxon>Bacilli</taxon>
        <taxon>Lactobacillales</taxon>
        <taxon>Lactobacillaceae</taxon>
        <taxon>Lentilactobacillus</taxon>
    </lineage>
</organism>
<comment type="caution">
    <text evidence="1">The sequence shown here is derived from an EMBL/GenBank/DDBJ whole genome shotgun (WGS) entry which is preliminary data.</text>
</comment>
<proteinExistence type="predicted"/>
<evidence type="ECO:0000313" key="2">
    <source>
        <dbReference type="Proteomes" id="UP000321409"/>
    </source>
</evidence>